<dbReference type="SUPFAM" id="SSF55729">
    <property type="entry name" value="Acyl-CoA N-acyltransferases (Nat)"/>
    <property type="match status" value="1"/>
</dbReference>
<comment type="subcellular location">
    <subcellularLocation>
        <location evidence="1">Cell membrane</location>
        <topology evidence="1">Multi-pass membrane protein</topology>
    </subcellularLocation>
</comment>
<keyword evidence="3" id="KW-0812">Transmembrane</keyword>
<protein>
    <recommendedName>
        <fullName evidence="6">Phosphatidylglycerol lysyltransferase C-terminal domain-containing protein</fullName>
    </recommendedName>
</protein>
<keyword evidence="4" id="KW-1133">Transmembrane helix</keyword>
<organism evidence="7 8">
    <name type="scientific">Allohahella marinimesophila</name>
    <dbReference type="NCBI Taxonomy" id="1054972"/>
    <lineage>
        <taxon>Bacteria</taxon>
        <taxon>Pseudomonadati</taxon>
        <taxon>Pseudomonadota</taxon>
        <taxon>Gammaproteobacteria</taxon>
        <taxon>Oceanospirillales</taxon>
        <taxon>Hahellaceae</taxon>
        <taxon>Allohahella</taxon>
    </lineage>
</organism>
<evidence type="ECO:0000256" key="4">
    <source>
        <dbReference type="ARBA" id="ARBA00022989"/>
    </source>
</evidence>
<evidence type="ECO:0000256" key="3">
    <source>
        <dbReference type="ARBA" id="ARBA00022692"/>
    </source>
</evidence>
<evidence type="ECO:0000256" key="5">
    <source>
        <dbReference type="ARBA" id="ARBA00023136"/>
    </source>
</evidence>
<keyword evidence="8" id="KW-1185">Reference proteome</keyword>
<reference evidence="8" key="1">
    <citation type="journal article" date="2019" name="Int. J. Syst. Evol. Microbiol.">
        <title>The Global Catalogue of Microorganisms (GCM) 10K type strain sequencing project: providing services to taxonomists for standard genome sequencing and annotation.</title>
        <authorList>
            <consortium name="The Broad Institute Genomics Platform"/>
            <consortium name="The Broad Institute Genome Sequencing Center for Infectious Disease"/>
            <person name="Wu L."/>
            <person name="Ma J."/>
        </authorList>
    </citation>
    <scope>NUCLEOTIDE SEQUENCE [LARGE SCALE GENOMIC DNA]</scope>
    <source>
        <strain evidence="8">JCM 17555</strain>
    </source>
</reference>
<dbReference type="InterPro" id="IPR051211">
    <property type="entry name" value="PG_lysyltransferase"/>
</dbReference>
<dbReference type="Pfam" id="PF09924">
    <property type="entry name" value="LPG_synthase_C"/>
    <property type="match status" value="1"/>
</dbReference>
<dbReference type="Proteomes" id="UP001501337">
    <property type="component" value="Unassembled WGS sequence"/>
</dbReference>
<dbReference type="RefSeq" id="WP_344803650.1">
    <property type="nucleotide sequence ID" value="NZ_BAABBO010000001.1"/>
</dbReference>
<sequence>MSQSSLVLDLSSTLDLPDSGIGKFSFAERVQILKQHGIHSQAFSTLQPNMEYFDVPGIGYIAFMRQWSQIFVLADPVSAPEQFPLMLELFNKRFPSAVYLQVTKPVAAYLNERHNFYGTQLGSEIRIDLAKWSLSGKKKQVIRTALNQSEKQGITVQERYSDDHTREISDAWIKTRKCKKKEIRFFIRPMQMEYKENERHFYAYQDGKAVGFVYFDPIYKNNEIISYVPNISRACADFKQGIFYTLIVHAMEQFKAEGVPFLDLGLVPLMFDGPDEPQESKLLKKALRLTYEKGNFLYNFKGLEFTKSRFRGDVHRIYTCHRRGIPALEFLTVFKLARLI</sequence>
<dbReference type="EMBL" id="BAABBO010000001">
    <property type="protein sequence ID" value="GAA3951990.1"/>
    <property type="molecule type" value="Genomic_DNA"/>
</dbReference>
<gene>
    <name evidence="7" type="ORF">GCM10022278_08800</name>
</gene>
<evidence type="ECO:0000313" key="8">
    <source>
        <dbReference type="Proteomes" id="UP001501337"/>
    </source>
</evidence>
<evidence type="ECO:0000256" key="2">
    <source>
        <dbReference type="ARBA" id="ARBA00022475"/>
    </source>
</evidence>
<comment type="caution">
    <text evidence="7">The sequence shown here is derived from an EMBL/GenBank/DDBJ whole genome shotgun (WGS) entry which is preliminary data.</text>
</comment>
<feature type="domain" description="Phosphatidylglycerol lysyltransferase C-terminal" evidence="6">
    <location>
        <begin position="32"/>
        <end position="320"/>
    </location>
</feature>
<accession>A0ABP7NR37</accession>
<dbReference type="InterPro" id="IPR016181">
    <property type="entry name" value="Acyl_CoA_acyltransferase"/>
</dbReference>
<dbReference type="PANTHER" id="PTHR34697:SF2">
    <property type="entry name" value="PHOSPHATIDYLGLYCEROL LYSYLTRANSFERASE"/>
    <property type="match status" value="1"/>
</dbReference>
<evidence type="ECO:0000256" key="1">
    <source>
        <dbReference type="ARBA" id="ARBA00004651"/>
    </source>
</evidence>
<dbReference type="Gene3D" id="3.40.630.30">
    <property type="match status" value="1"/>
</dbReference>
<keyword evidence="5" id="KW-0472">Membrane</keyword>
<keyword evidence="2" id="KW-1003">Cell membrane</keyword>
<name>A0ABP7NR37_9GAMM</name>
<dbReference type="PANTHER" id="PTHR34697">
    <property type="entry name" value="PHOSPHATIDYLGLYCEROL LYSYLTRANSFERASE"/>
    <property type="match status" value="1"/>
</dbReference>
<dbReference type="InterPro" id="IPR024320">
    <property type="entry name" value="LPG_synthase_C"/>
</dbReference>
<evidence type="ECO:0000313" key="7">
    <source>
        <dbReference type="EMBL" id="GAA3951990.1"/>
    </source>
</evidence>
<evidence type="ECO:0000259" key="6">
    <source>
        <dbReference type="Pfam" id="PF09924"/>
    </source>
</evidence>
<proteinExistence type="predicted"/>